<dbReference type="AlphaFoldDB" id="A0AA35KLH3"/>
<keyword evidence="2" id="KW-1185">Reference proteome</keyword>
<evidence type="ECO:0000313" key="1">
    <source>
        <dbReference type="EMBL" id="CAI5779607.1"/>
    </source>
</evidence>
<sequence>MVIIAGLGELAKKERKKEKKERKKERKKESTLHWGPAGCYRRLSHLRTFPNIDVKMGKTFACLQSAETSYVLQELTMDGKAQ</sequence>
<dbReference type="EMBL" id="OX395132">
    <property type="protein sequence ID" value="CAI5779607.1"/>
    <property type="molecule type" value="Genomic_DNA"/>
</dbReference>
<organism evidence="1 2">
    <name type="scientific">Podarcis lilfordi</name>
    <name type="common">Lilford's wall lizard</name>
    <dbReference type="NCBI Taxonomy" id="74358"/>
    <lineage>
        <taxon>Eukaryota</taxon>
        <taxon>Metazoa</taxon>
        <taxon>Chordata</taxon>
        <taxon>Craniata</taxon>
        <taxon>Vertebrata</taxon>
        <taxon>Euteleostomi</taxon>
        <taxon>Lepidosauria</taxon>
        <taxon>Squamata</taxon>
        <taxon>Bifurcata</taxon>
        <taxon>Unidentata</taxon>
        <taxon>Episquamata</taxon>
        <taxon>Laterata</taxon>
        <taxon>Lacertibaenia</taxon>
        <taxon>Lacertidae</taxon>
        <taxon>Podarcis</taxon>
    </lineage>
</organism>
<proteinExistence type="predicted"/>
<accession>A0AA35KLH3</accession>
<gene>
    <name evidence="1" type="ORF">PODLI_1B029951</name>
</gene>
<dbReference type="Proteomes" id="UP001178461">
    <property type="component" value="Chromosome 7"/>
</dbReference>
<reference evidence="1" key="1">
    <citation type="submission" date="2022-12" db="EMBL/GenBank/DDBJ databases">
        <authorList>
            <person name="Alioto T."/>
            <person name="Alioto T."/>
            <person name="Gomez Garrido J."/>
        </authorList>
    </citation>
    <scope>NUCLEOTIDE SEQUENCE</scope>
</reference>
<evidence type="ECO:0000313" key="2">
    <source>
        <dbReference type="Proteomes" id="UP001178461"/>
    </source>
</evidence>
<name>A0AA35KLH3_9SAUR</name>
<protein>
    <submittedName>
        <fullName evidence="1">Uncharacterized protein</fullName>
    </submittedName>
</protein>